<protein>
    <submittedName>
        <fullName evidence="1">Endodeoxyribonuclease RusA</fullName>
    </submittedName>
</protein>
<dbReference type="EMBL" id="SWAV01000005">
    <property type="protein sequence ID" value="TKA90434.1"/>
    <property type="molecule type" value="Genomic_DNA"/>
</dbReference>
<comment type="caution">
    <text evidence="1">The sequence shown here is derived from an EMBL/GenBank/DDBJ whole genome shotgun (WGS) entry which is preliminary data.</text>
</comment>
<dbReference type="GO" id="GO:0006281">
    <property type="term" value="P:DNA repair"/>
    <property type="evidence" value="ECO:0007669"/>
    <property type="project" value="InterPro"/>
</dbReference>
<sequence>MPAIVLPWPPRTLSPNARVHWAKKSKAAKIYRICCMALTLESGMRAPEGRVLLSVEFCPPDRRRRDDDNCLASFKAGRDGIADALRIDDNRFVTTISMGEPVKGGAVRVRLAGEVRA</sequence>
<name>A0A4U0YL23_9GAMM</name>
<organism evidence="1 2">
    <name type="scientific">Halopseudomonas bauzanensis</name>
    <dbReference type="NCBI Taxonomy" id="653930"/>
    <lineage>
        <taxon>Bacteria</taxon>
        <taxon>Pseudomonadati</taxon>
        <taxon>Pseudomonadota</taxon>
        <taxon>Gammaproteobacteria</taxon>
        <taxon>Pseudomonadales</taxon>
        <taxon>Pseudomonadaceae</taxon>
        <taxon>Halopseudomonas</taxon>
    </lineage>
</organism>
<proteinExistence type="predicted"/>
<reference evidence="1 2" key="1">
    <citation type="submission" date="2019-04" db="EMBL/GenBank/DDBJ databases">
        <title>Crypto-aerobic microbial life in anoxic (sulfidic) marine sediments.</title>
        <authorList>
            <person name="Bhattacharya S."/>
            <person name="Roy C."/>
            <person name="Mondal N."/>
            <person name="Sarkar J."/>
            <person name="Mandal S."/>
            <person name="Rameez M.J."/>
            <person name="Ghosh W."/>
        </authorList>
    </citation>
    <scope>NUCLEOTIDE SEQUENCE [LARGE SCALE GENOMIC DNA]</scope>
    <source>
        <strain evidence="1 2">SBBB</strain>
    </source>
</reference>
<dbReference type="GO" id="GO:0000287">
    <property type="term" value="F:magnesium ion binding"/>
    <property type="evidence" value="ECO:0007669"/>
    <property type="project" value="InterPro"/>
</dbReference>
<dbReference type="Gene3D" id="3.30.1330.70">
    <property type="entry name" value="Holliday junction resolvase RusA"/>
    <property type="match status" value="1"/>
</dbReference>
<dbReference type="InterPro" id="IPR036614">
    <property type="entry name" value="RusA-like_sf"/>
</dbReference>
<dbReference type="SUPFAM" id="SSF103084">
    <property type="entry name" value="Holliday junction resolvase RusA"/>
    <property type="match status" value="1"/>
</dbReference>
<accession>A0A4U0YL23</accession>
<dbReference type="Proteomes" id="UP000305198">
    <property type="component" value="Unassembled WGS sequence"/>
</dbReference>
<gene>
    <name evidence="1" type="ORF">FA869_14800</name>
</gene>
<dbReference type="AlphaFoldDB" id="A0A4U0YL23"/>
<evidence type="ECO:0000313" key="2">
    <source>
        <dbReference type="Proteomes" id="UP000305198"/>
    </source>
</evidence>
<dbReference type="GO" id="GO:0006310">
    <property type="term" value="P:DNA recombination"/>
    <property type="evidence" value="ECO:0007669"/>
    <property type="project" value="InterPro"/>
</dbReference>
<evidence type="ECO:0000313" key="1">
    <source>
        <dbReference type="EMBL" id="TKA90434.1"/>
    </source>
</evidence>